<evidence type="ECO:0000313" key="1">
    <source>
        <dbReference type="EMBL" id="ALI51701.1"/>
    </source>
</evidence>
<dbReference type="EMBL" id="CP012381">
    <property type="protein sequence ID" value="ALI51701.1"/>
    <property type="molecule type" value="Genomic_DNA"/>
</dbReference>
<dbReference type="AlphaFoldDB" id="A0AAC8W825"/>
<gene>
    <name evidence="1" type="ORF">ALV80_00060</name>
</gene>
<dbReference type="Proteomes" id="UP000063930">
    <property type="component" value="Chromosome"/>
</dbReference>
<reference evidence="1 2" key="1">
    <citation type="submission" date="2015-08" db="EMBL/GenBank/DDBJ databases">
        <title>Complete genome sequence of Lactobacillus helveticus CAUH18, a probiotic strain originated from koumiss.</title>
        <authorList>
            <person name="Yang Y."/>
            <person name="Hao Y."/>
        </authorList>
    </citation>
    <scope>NUCLEOTIDE SEQUENCE [LARGE SCALE GENOMIC DNA]</scope>
    <source>
        <strain evidence="1 2">CAUH18</strain>
    </source>
</reference>
<protein>
    <submittedName>
        <fullName evidence="1">Uncharacterized protein</fullName>
    </submittedName>
</protein>
<evidence type="ECO:0000313" key="2">
    <source>
        <dbReference type="Proteomes" id="UP000063930"/>
    </source>
</evidence>
<name>A0AAC8W825_LACHE</name>
<dbReference type="RefSeq" id="WP_042754303.1">
    <property type="nucleotide sequence ID" value="NZ_WCGW01000014.1"/>
</dbReference>
<accession>A0AAC8W825</accession>
<sequence length="68" mass="8120">MSIFYYFGQEKMIKKFSAAKLTPKNKQRVFNVSYLFLQEIFTQLELKKTCQDTQAKTNTHYDLYEIPA</sequence>
<proteinExistence type="predicted"/>
<organism evidence="1 2">
    <name type="scientific">Lactobacillus helveticus</name>
    <name type="common">Lactobacillus suntoryeus</name>
    <dbReference type="NCBI Taxonomy" id="1587"/>
    <lineage>
        <taxon>Bacteria</taxon>
        <taxon>Bacillati</taxon>
        <taxon>Bacillota</taxon>
        <taxon>Bacilli</taxon>
        <taxon>Lactobacillales</taxon>
        <taxon>Lactobacillaceae</taxon>
        <taxon>Lactobacillus</taxon>
    </lineage>
</organism>